<protein>
    <submittedName>
        <fullName evidence="1">Uncharacterized protein</fullName>
    </submittedName>
</protein>
<gene>
    <name evidence="1" type="ORF">MMAB1_2818</name>
</gene>
<reference evidence="1 2" key="1">
    <citation type="submission" date="2016-01" db="EMBL/GenBank/DDBJ databases">
        <authorList>
            <person name="Manzoor S."/>
        </authorList>
    </citation>
    <scope>NUCLEOTIDE SEQUENCE [LARGE SCALE GENOMIC DNA]</scope>
    <source>
        <strain evidence="1">Methanoculleus sp MAB1</strain>
    </source>
</reference>
<accession>A0A0X3BPQ2</accession>
<dbReference type="AlphaFoldDB" id="A0A0X3BPQ2"/>
<name>A0A0X3BPQ2_9EURY</name>
<dbReference type="EMBL" id="LT158599">
    <property type="protein sequence ID" value="CVK34031.1"/>
    <property type="molecule type" value="Genomic_DNA"/>
</dbReference>
<evidence type="ECO:0000313" key="2">
    <source>
        <dbReference type="Proteomes" id="UP000069850"/>
    </source>
</evidence>
<sequence length="54" mass="6401">MRWRSLTPHQDPHHKVKRSASGAFHRILRVLVRITRKIAKECGAFMEQSERLYA</sequence>
<proteinExistence type="predicted"/>
<evidence type="ECO:0000313" key="1">
    <source>
        <dbReference type="EMBL" id="CVK34031.1"/>
    </source>
</evidence>
<dbReference type="KEGG" id="mema:MMAB1_2818"/>
<organism evidence="1 2">
    <name type="scientific">Methanoculleus bourgensis</name>
    <dbReference type="NCBI Taxonomy" id="83986"/>
    <lineage>
        <taxon>Archaea</taxon>
        <taxon>Methanobacteriati</taxon>
        <taxon>Methanobacteriota</taxon>
        <taxon>Stenosarchaea group</taxon>
        <taxon>Methanomicrobia</taxon>
        <taxon>Methanomicrobiales</taxon>
        <taxon>Methanomicrobiaceae</taxon>
        <taxon>Methanoculleus</taxon>
    </lineage>
</organism>
<dbReference type="Proteomes" id="UP000069850">
    <property type="component" value="Chromosome 1"/>
</dbReference>